<dbReference type="InterPro" id="IPR043502">
    <property type="entry name" value="DNA/RNA_pol_sf"/>
</dbReference>
<dbReference type="STRING" id="67767.A0A0J7KEY5"/>
<dbReference type="PaxDb" id="67767-A0A0J7KEY5"/>
<protein>
    <submittedName>
        <fullName evidence="1">Gag-pol polyprotein</fullName>
    </submittedName>
</protein>
<name>A0A0J7KEY5_LASNI</name>
<dbReference type="PANTHER" id="PTHR11439">
    <property type="entry name" value="GAG-POL-RELATED RETROTRANSPOSON"/>
    <property type="match status" value="1"/>
</dbReference>
<sequence>MKGLGVLHYCLGIEFKQEMSNKSVTISQMKYLQSILTTYGMQEAKPVATPLDGNSKLSKDMGPTTEKEIAEMKDIPYQSLIGSLMYLAVSTRPDISYAISVLSQFNMNPGKAHWSAAKRVLRYLKGTVNYGLVYTKMEVPLIGFVDADWGGNVDDRVSYTGFVFKLANAAITWEARKQKSIALSSTEAEYMALTEAAKETVYLRNLLEEMCYLKHQSEPTTVYCDNQGAQKLMRNPMYHSRTKHIDIRHKRLSLRERRFPKRKVRREIRIHRDDDRKCTYQGSIQTEPPKMCQGIWSKRY</sequence>
<dbReference type="AlphaFoldDB" id="A0A0J7KEY5"/>
<accession>A0A0J7KEY5</accession>
<organism evidence="1 2">
    <name type="scientific">Lasius niger</name>
    <name type="common">Black garden ant</name>
    <dbReference type="NCBI Taxonomy" id="67767"/>
    <lineage>
        <taxon>Eukaryota</taxon>
        <taxon>Metazoa</taxon>
        <taxon>Ecdysozoa</taxon>
        <taxon>Arthropoda</taxon>
        <taxon>Hexapoda</taxon>
        <taxon>Insecta</taxon>
        <taxon>Pterygota</taxon>
        <taxon>Neoptera</taxon>
        <taxon>Endopterygota</taxon>
        <taxon>Hymenoptera</taxon>
        <taxon>Apocrita</taxon>
        <taxon>Aculeata</taxon>
        <taxon>Formicoidea</taxon>
        <taxon>Formicidae</taxon>
        <taxon>Formicinae</taxon>
        <taxon>Lasius</taxon>
        <taxon>Lasius</taxon>
    </lineage>
</organism>
<keyword evidence="2" id="KW-1185">Reference proteome</keyword>
<proteinExistence type="predicted"/>
<dbReference type="EMBL" id="LBMM01008507">
    <property type="protein sequence ID" value="KMQ88817.1"/>
    <property type="molecule type" value="Genomic_DNA"/>
</dbReference>
<dbReference type="OrthoDB" id="7549815at2759"/>
<evidence type="ECO:0000313" key="2">
    <source>
        <dbReference type="Proteomes" id="UP000036403"/>
    </source>
</evidence>
<evidence type="ECO:0000313" key="1">
    <source>
        <dbReference type="EMBL" id="KMQ88817.1"/>
    </source>
</evidence>
<gene>
    <name evidence="1" type="ORF">RF55_11630</name>
</gene>
<dbReference type="Proteomes" id="UP000036403">
    <property type="component" value="Unassembled WGS sequence"/>
</dbReference>
<comment type="caution">
    <text evidence="1">The sequence shown here is derived from an EMBL/GenBank/DDBJ whole genome shotgun (WGS) entry which is preliminary data.</text>
</comment>
<dbReference type="SUPFAM" id="SSF56672">
    <property type="entry name" value="DNA/RNA polymerases"/>
    <property type="match status" value="1"/>
</dbReference>
<dbReference type="GO" id="GO:0071897">
    <property type="term" value="P:DNA biosynthetic process"/>
    <property type="evidence" value="ECO:0007669"/>
    <property type="project" value="UniProtKB-ARBA"/>
</dbReference>
<dbReference type="CDD" id="cd09272">
    <property type="entry name" value="RNase_HI_RT_Ty1"/>
    <property type="match status" value="1"/>
</dbReference>
<dbReference type="PANTHER" id="PTHR11439:SF483">
    <property type="entry name" value="PEPTIDE SYNTHASE GLIP-LIKE, PUTATIVE (AFU_ORTHOLOGUE AFUA_3G12920)-RELATED"/>
    <property type="match status" value="1"/>
</dbReference>
<reference evidence="1 2" key="1">
    <citation type="submission" date="2015-04" db="EMBL/GenBank/DDBJ databases">
        <title>Lasius niger genome sequencing.</title>
        <authorList>
            <person name="Konorov E.A."/>
            <person name="Nikitin M.A."/>
            <person name="Kirill M.V."/>
            <person name="Chang P."/>
        </authorList>
    </citation>
    <scope>NUCLEOTIDE SEQUENCE [LARGE SCALE GENOMIC DNA]</scope>
    <source>
        <tissue evidence="1">Whole</tissue>
    </source>
</reference>